<reference evidence="3" key="1">
    <citation type="submission" date="2017-02" db="EMBL/GenBank/DDBJ databases">
        <authorList>
            <person name="Tafer H."/>
            <person name="Lopandic K."/>
        </authorList>
    </citation>
    <scope>NUCLEOTIDE SEQUENCE [LARGE SCALE GENOMIC DNA]</scope>
    <source>
        <strain evidence="3">CBS 366.77</strain>
    </source>
</reference>
<dbReference type="InterPro" id="IPR053203">
    <property type="entry name" value="Cisplatin_resist-associated"/>
</dbReference>
<feature type="compositionally biased region" description="Basic and acidic residues" evidence="1">
    <location>
        <begin position="105"/>
        <end position="130"/>
    </location>
</feature>
<dbReference type="PANTHER" id="PTHR34693">
    <property type="entry name" value="PROTEIN PAR32"/>
    <property type="match status" value="1"/>
</dbReference>
<organism evidence="2 3">
    <name type="scientific">Aspergillus sclerotialis</name>
    <dbReference type="NCBI Taxonomy" id="2070753"/>
    <lineage>
        <taxon>Eukaryota</taxon>
        <taxon>Fungi</taxon>
        <taxon>Dikarya</taxon>
        <taxon>Ascomycota</taxon>
        <taxon>Pezizomycotina</taxon>
        <taxon>Eurotiomycetes</taxon>
        <taxon>Eurotiomycetidae</taxon>
        <taxon>Eurotiales</taxon>
        <taxon>Aspergillaceae</taxon>
        <taxon>Aspergillus</taxon>
        <taxon>Aspergillus subgen. Polypaecilum</taxon>
    </lineage>
</organism>
<evidence type="ECO:0000313" key="2">
    <source>
        <dbReference type="EMBL" id="RJE24347.1"/>
    </source>
</evidence>
<dbReference type="Proteomes" id="UP000266188">
    <property type="component" value="Unassembled WGS sequence"/>
</dbReference>
<feature type="compositionally biased region" description="Gly residues" evidence="1">
    <location>
        <begin position="92"/>
        <end position="104"/>
    </location>
</feature>
<evidence type="ECO:0000313" key="3">
    <source>
        <dbReference type="Proteomes" id="UP000266188"/>
    </source>
</evidence>
<dbReference type="InterPro" id="IPR022024">
    <property type="entry name" value="DUF3602"/>
</dbReference>
<feature type="compositionally biased region" description="Basic and acidic residues" evidence="1">
    <location>
        <begin position="67"/>
        <end position="87"/>
    </location>
</feature>
<protein>
    <submittedName>
        <fullName evidence="2">Uncharacterized protein</fullName>
    </submittedName>
</protein>
<name>A0A3A2ZSI6_9EURO</name>
<dbReference type="EMBL" id="MVGC01000084">
    <property type="protein sequence ID" value="RJE24347.1"/>
    <property type="molecule type" value="Genomic_DNA"/>
</dbReference>
<dbReference type="OrthoDB" id="2537432at2759"/>
<accession>A0A3A2ZSI6</accession>
<dbReference type="PANTHER" id="PTHR34693:SF3">
    <property type="match status" value="1"/>
</dbReference>
<comment type="caution">
    <text evidence="2">The sequence shown here is derived from an EMBL/GenBank/DDBJ whole genome shotgun (WGS) entry which is preliminary data.</text>
</comment>
<dbReference type="Pfam" id="PF12223">
    <property type="entry name" value="DUF3602"/>
    <property type="match status" value="1"/>
</dbReference>
<gene>
    <name evidence="2" type="ORF">PHISCL_03295</name>
</gene>
<dbReference type="AlphaFoldDB" id="A0A3A2ZSI6"/>
<feature type="region of interest" description="Disordered" evidence="1">
    <location>
        <begin position="62"/>
        <end position="130"/>
    </location>
</feature>
<evidence type="ECO:0000256" key="1">
    <source>
        <dbReference type="SAM" id="MobiDB-lite"/>
    </source>
</evidence>
<keyword evidence="3" id="KW-1185">Reference proteome</keyword>
<feature type="region of interest" description="Disordered" evidence="1">
    <location>
        <begin position="1"/>
        <end position="21"/>
    </location>
</feature>
<proteinExistence type="predicted"/>
<sequence length="147" mass="15252">MGEQGPIVSHGRGGQGNISADATPYADGSIVRVGEYGDQGDGAYSAGIGGAGNIGSAGIRQASAIPHDTDVVPEMARRSSSERRDGGAFHTGRGGQGNIHYDGGGSKESEDIVTREGISENDAMKKGEGYKKWADKLKEKLKGFARK</sequence>